<evidence type="ECO:0000256" key="4">
    <source>
        <dbReference type="SAM" id="MobiDB-lite"/>
    </source>
</evidence>
<dbReference type="InterPro" id="IPR001972">
    <property type="entry name" value="Stomatin_HflK_fam"/>
</dbReference>
<organism evidence="7 8">
    <name type="scientific">Steinernema hermaphroditum</name>
    <dbReference type="NCBI Taxonomy" id="289476"/>
    <lineage>
        <taxon>Eukaryota</taxon>
        <taxon>Metazoa</taxon>
        <taxon>Ecdysozoa</taxon>
        <taxon>Nematoda</taxon>
        <taxon>Chromadorea</taxon>
        <taxon>Rhabditida</taxon>
        <taxon>Tylenchina</taxon>
        <taxon>Panagrolaimomorpha</taxon>
        <taxon>Strongyloidoidea</taxon>
        <taxon>Steinernematidae</taxon>
        <taxon>Steinernema</taxon>
    </lineage>
</organism>
<sequence>MESSFRVEGEQLSIQTTSPARTTVLSPSFPAQIDPIAWRVKAMEEERIEMEEQERFAVSPSPAVGKSSQKSNESGTDVAGGVLGRVLTFFSFILIAVTFPISVFLCIRVVQEYERAVVFRFGKLMKGGARGPGIIFINPITDTFTKVDLRVVSFDVPPQEILSKDSVTVTVDAVIYFRISNATISVTNVRDAARSTKLLAQTTLRNILGTKTLSEMLSERESISHQMQESLDVATDPWGVNVERVEVKDVRLPHQLQRAMAAEAEAAREARAKVIAAEGEMKASKALSQAAVVMSEAPNALQLRYLQTLSTISAEKNSTIIFPFPIEMFKHFMNDQPATPRQSVVQIARTSTPEQETQ</sequence>
<feature type="transmembrane region" description="Helical" evidence="5">
    <location>
        <begin position="86"/>
        <end position="110"/>
    </location>
</feature>
<evidence type="ECO:0000256" key="2">
    <source>
        <dbReference type="ARBA" id="ARBA00008164"/>
    </source>
</evidence>
<dbReference type="Pfam" id="PF01145">
    <property type="entry name" value="Band_7"/>
    <property type="match status" value="1"/>
</dbReference>
<dbReference type="Proteomes" id="UP001175271">
    <property type="component" value="Unassembled WGS sequence"/>
</dbReference>
<dbReference type="Gene3D" id="6.10.250.2090">
    <property type="match status" value="1"/>
</dbReference>
<evidence type="ECO:0000256" key="3">
    <source>
        <dbReference type="ARBA" id="ARBA00023136"/>
    </source>
</evidence>
<dbReference type="FunFam" id="3.30.479.30:FF:000002">
    <property type="entry name" value="band 7 protein AGAP004871"/>
    <property type="match status" value="1"/>
</dbReference>
<dbReference type="PANTHER" id="PTHR10264:SF19">
    <property type="entry name" value="AT06885P-RELATED"/>
    <property type="match status" value="1"/>
</dbReference>
<evidence type="ECO:0000256" key="1">
    <source>
        <dbReference type="ARBA" id="ARBA00004370"/>
    </source>
</evidence>
<keyword evidence="3 5" id="KW-0472">Membrane</keyword>
<keyword evidence="5" id="KW-0812">Transmembrane</keyword>
<comment type="similarity">
    <text evidence="2">Belongs to the band 7/mec-2 family.</text>
</comment>
<keyword evidence="5" id="KW-1133">Transmembrane helix</keyword>
<dbReference type="SMART" id="SM00244">
    <property type="entry name" value="PHB"/>
    <property type="match status" value="1"/>
</dbReference>
<proteinExistence type="inferred from homology"/>
<accession>A0AA39LRP0</accession>
<dbReference type="PRINTS" id="PR00721">
    <property type="entry name" value="STOMATIN"/>
</dbReference>
<evidence type="ECO:0000259" key="6">
    <source>
        <dbReference type="SMART" id="SM00244"/>
    </source>
</evidence>
<protein>
    <recommendedName>
        <fullName evidence="6">Band 7 domain-containing protein</fullName>
    </recommendedName>
</protein>
<evidence type="ECO:0000313" key="7">
    <source>
        <dbReference type="EMBL" id="KAK0406819.1"/>
    </source>
</evidence>
<dbReference type="SUPFAM" id="SSF117892">
    <property type="entry name" value="Band 7/SPFH domain"/>
    <property type="match status" value="1"/>
</dbReference>
<name>A0AA39LRP0_9BILA</name>
<dbReference type="GO" id="GO:0005886">
    <property type="term" value="C:plasma membrane"/>
    <property type="evidence" value="ECO:0007669"/>
    <property type="project" value="InterPro"/>
</dbReference>
<feature type="compositionally biased region" description="Polar residues" evidence="4">
    <location>
        <begin position="66"/>
        <end position="75"/>
    </location>
</feature>
<reference evidence="7" key="1">
    <citation type="submission" date="2023-06" db="EMBL/GenBank/DDBJ databases">
        <title>Genomic analysis of the entomopathogenic nematode Steinernema hermaphroditum.</title>
        <authorList>
            <person name="Schwarz E.M."/>
            <person name="Heppert J.K."/>
            <person name="Baniya A."/>
            <person name="Schwartz H.T."/>
            <person name="Tan C.-H."/>
            <person name="Antoshechkin I."/>
            <person name="Sternberg P.W."/>
            <person name="Goodrich-Blair H."/>
            <person name="Dillman A.R."/>
        </authorList>
    </citation>
    <scope>NUCLEOTIDE SEQUENCE</scope>
    <source>
        <strain evidence="7">PS9179</strain>
        <tissue evidence="7">Whole animal</tissue>
    </source>
</reference>
<dbReference type="InterPro" id="IPR043202">
    <property type="entry name" value="Band-7_stomatin-like"/>
</dbReference>
<dbReference type="PANTHER" id="PTHR10264">
    <property type="entry name" value="BAND 7 PROTEIN-RELATED"/>
    <property type="match status" value="1"/>
</dbReference>
<dbReference type="InterPro" id="IPR036013">
    <property type="entry name" value="Band_7/SPFH_dom_sf"/>
</dbReference>
<feature type="region of interest" description="Disordered" evidence="4">
    <location>
        <begin position="51"/>
        <end position="75"/>
    </location>
</feature>
<keyword evidence="8" id="KW-1185">Reference proteome</keyword>
<dbReference type="InterPro" id="IPR001107">
    <property type="entry name" value="Band_7"/>
</dbReference>
<evidence type="ECO:0000313" key="8">
    <source>
        <dbReference type="Proteomes" id="UP001175271"/>
    </source>
</evidence>
<dbReference type="AlphaFoldDB" id="A0AA39LRP0"/>
<gene>
    <name evidence="7" type="ORF">QR680_018827</name>
</gene>
<comment type="subcellular location">
    <subcellularLocation>
        <location evidence="1">Membrane</location>
    </subcellularLocation>
</comment>
<dbReference type="EMBL" id="JAUCMV010000004">
    <property type="protein sequence ID" value="KAK0406819.1"/>
    <property type="molecule type" value="Genomic_DNA"/>
</dbReference>
<comment type="caution">
    <text evidence="7">The sequence shown here is derived from an EMBL/GenBank/DDBJ whole genome shotgun (WGS) entry which is preliminary data.</text>
</comment>
<feature type="domain" description="Band 7" evidence="6">
    <location>
        <begin position="105"/>
        <end position="264"/>
    </location>
</feature>
<evidence type="ECO:0000256" key="5">
    <source>
        <dbReference type="SAM" id="Phobius"/>
    </source>
</evidence>
<dbReference type="Gene3D" id="3.30.479.30">
    <property type="entry name" value="Band 7 domain"/>
    <property type="match status" value="1"/>
</dbReference>